<evidence type="ECO:0000313" key="2">
    <source>
        <dbReference type="Proteomes" id="UP001498398"/>
    </source>
</evidence>
<dbReference type="Proteomes" id="UP001498398">
    <property type="component" value="Unassembled WGS sequence"/>
</dbReference>
<organism evidence="1 2">
    <name type="scientific">Marasmiellus scandens</name>
    <dbReference type="NCBI Taxonomy" id="2682957"/>
    <lineage>
        <taxon>Eukaryota</taxon>
        <taxon>Fungi</taxon>
        <taxon>Dikarya</taxon>
        <taxon>Basidiomycota</taxon>
        <taxon>Agaricomycotina</taxon>
        <taxon>Agaricomycetes</taxon>
        <taxon>Agaricomycetidae</taxon>
        <taxon>Agaricales</taxon>
        <taxon>Marasmiineae</taxon>
        <taxon>Omphalotaceae</taxon>
        <taxon>Marasmiellus</taxon>
    </lineage>
</organism>
<accession>A0ABR1IZL8</accession>
<keyword evidence="2" id="KW-1185">Reference proteome</keyword>
<proteinExistence type="predicted"/>
<name>A0ABR1IZL8_9AGAR</name>
<evidence type="ECO:0000313" key="1">
    <source>
        <dbReference type="EMBL" id="KAK7445705.1"/>
    </source>
</evidence>
<gene>
    <name evidence="1" type="ORF">VKT23_014701</name>
</gene>
<sequence>MSQFLHQASNFSVTGHTINFVAGDQHTTNIDQDGSPDIISPGVLGQSVFDQYENVRRGNLRLLRIISSQVVDEVSTRKRKRGSDDLGRALIFKRTKYHARIIGNRDLVDCVAVTYSDKDAHAAWQRDFELFSNQYGLTADQHHL</sequence>
<reference evidence="1 2" key="1">
    <citation type="submission" date="2024-01" db="EMBL/GenBank/DDBJ databases">
        <title>A draft genome for the cacao thread blight pathogen Marasmiellus scandens.</title>
        <authorList>
            <person name="Baruah I.K."/>
            <person name="Leung J."/>
            <person name="Bukari Y."/>
            <person name="Amoako-Attah I."/>
            <person name="Meinhardt L.W."/>
            <person name="Bailey B.A."/>
            <person name="Cohen S.P."/>
        </authorList>
    </citation>
    <scope>NUCLEOTIDE SEQUENCE [LARGE SCALE GENOMIC DNA]</scope>
    <source>
        <strain evidence="1 2">GH-19</strain>
    </source>
</reference>
<protein>
    <submittedName>
        <fullName evidence="1">Uncharacterized protein</fullName>
    </submittedName>
</protein>
<dbReference type="EMBL" id="JBANRG010000046">
    <property type="protein sequence ID" value="KAK7445705.1"/>
    <property type="molecule type" value="Genomic_DNA"/>
</dbReference>
<comment type="caution">
    <text evidence="1">The sequence shown here is derived from an EMBL/GenBank/DDBJ whole genome shotgun (WGS) entry which is preliminary data.</text>
</comment>